<keyword evidence="1" id="KW-0614">Plasmid</keyword>
<organism evidence="1 2">
    <name type="scientific">Azospirillum brasilense</name>
    <dbReference type="NCBI Taxonomy" id="192"/>
    <lineage>
        <taxon>Bacteria</taxon>
        <taxon>Pseudomonadati</taxon>
        <taxon>Pseudomonadota</taxon>
        <taxon>Alphaproteobacteria</taxon>
        <taxon>Rhodospirillales</taxon>
        <taxon>Azospirillaceae</taxon>
        <taxon>Azospirillum</taxon>
    </lineage>
</organism>
<dbReference type="Proteomes" id="UP000298774">
    <property type="component" value="Plasmid p2"/>
</dbReference>
<protein>
    <submittedName>
        <fullName evidence="1">Uncharacterized protein</fullName>
    </submittedName>
</protein>
<gene>
    <name evidence="1" type="ORF">D3868_22730</name>
</gene>
<dbReference type="EMBL" id="CP032341">
    <property type="protein sequence ID" value="QCO11878.1"/>
    <property type="molecule type" value="Genomic_DNA"/>
</dbReference>
<name>A0A4D8QLQ8_AZOBR</name>
<evidence type="ECO:0000313" key="2">
    <source>
        <dbReference type="Proteomes" id="UP000298774"/>
    </source>
</evidence>
<reference evidence="1 2" key="1">
    <citation type="submission" date="2018-09" db="EMBL/GenBank/DDBJ databases">
        <title>Whole genome based analysis of evolution and adaptive divergence in Indian and Brazilian strains of Azospirillum brasilense.</title>
        <authorList>
            <person name="Singh C."/>
            <person name="Tripathi A.K."/>
        </authorList>
    </citation>
    <scope>NUCLEOTIDE SEQUENCE [LARGE SCALE GENOMIC DNA]</scope>
    <source>
        <strain evidence="1 2">MTCC4038</strain>
        <plasmid evidence="1 2">p2</plasmid>
    </source>
</reference>
<evidence type="ECO:0000313" key="1">
    <source>
        <dbReference type="EMBL" id="QCO11878.1"/>
    </source>
</evidence>
<proteinExistence type="predicted"/>
<sequence>MPANMGVAAPHWGHSCAVCVAHRADGSLMGRCITIIQTGYVSWKGRFDIIGSIDGFSRFDCVSFARCGWRNRVKTAQGVQWRTIPTDT</sequence>
<geneLocation type="plasmid" evidence="1 2">
    <name>p2</name>
</geneLocation>
<dbReference type="Pfam" id="PF08889">
    <property type="entry name" value="WbqC"/>
    <property type="match status" value="1"/>
</dbReference>
<dbReference type="AlphaFoldDB" id="A0A4D8QLQ8"/>
<accession>A0A4D8QLQ8</accession>
<dbReference type="RefSeq" id="WP_107685977.1">
    <property type="nucleotide sequence ID" value="NZ_CP032341.1"/>
</dbReference>
<dbReference type="InterPro" id="IPR014985">
    <property type="entry name" value="WbqC"/>
</dbReference>